<dbReference type="Pfam" id="PF13180">
    <property type="entry name" value="PDZ_2"/>
    <property type="match status" value="1"/>
</dbReference>
<dbReference type="Gene3D" id="2.30.42.10">
    <property type="match status" value="1"/>
</dbReference>
<dbReference type="PROSITE" id="PS50106">
    <property type="entry name" value="PDZ"/>
    <property type="match status" value="1"/>
</dbReference>
<keyword evidence="5" id="KW-1185">Reference proteome</keyword>
<dbReference type="InterPro" id="IPR051201">
    <property type="entry name" value="Chloro_Bact_Ser_Proteases"/>
</dbReference>
<feature type="domain" description="PDZ" evidence="3">
    <location>
        <begin position="206"/>
        <end position="290"/>
    </location>
</feature>
<evidence type="ECO:0000259" key="3">
    <source>
        <dbReference type="PROSITE" id="PS50106"/>
    </source>
</evidence>
<gene>
    <name evidence="4" type="ORF">KDH_77980</name>
</gene>
<dbReference type="InterPro" id="IPR001940">
    <property type="entry name" value="Peptidase_S1C"/>
</dbReference>
<dbReference type="GO" id="GO:0006508">
    <property type="term" value="P:proteolysis"/>
    <property type="evidence" value="ECO:0007669"/>
    <property type="project" value="UniProtKB-KW"/>
</dbReference>
<dbReference type="InterPro" id="IPR009003">
    <property type="entry name" value="Peptidase_S1_PA"/>
</dbReference>
<protein>
    <submittedName>
        <fullName evidence="4">Serine protease</fullName>
    </submittedName>
</protein>
<dbReference type="PANTHER" id="PTHR43343">
    <property type="entry name" value="PEPTIDASE S12"/>
    <property type="match status" value="1"/>
</dbReference>
<dbReference type="InterPro" id="IPR001478">
    <property type="entry name" value="PDZ"/>
</dbReference>
<evidence type="ECO:0000256" key="2">
    <source>
        <dbReference type="ARBA" id="ARBA00022801"/>
    </source>
</evidence>
<evidence type="ECO:0000313" key="4">
    <source>
        <dbReference type="EMBL" id="GLV60980.1"/>
    </source>
</evidence>
<accession>A0ABQ6G380</accession>
<evidence type="ECO:0000256" key="1">
    <source>
        <dbReference type="ARBA" id="ARBA00022670"/>
    </source>
</evidence>
<dbReference type="PRINTS" id="PR00834">
    <property type="entry name" value="PROTEASES2C"/>
</dbReference>
<proteinExistence type="predicted"/>
<dbReference type="EMBL" id="BSRI01000002">
    <property type="protein sequence ID" value="GLV60980.1"/>
    <property type="molecule type" value="Genomic_DNA"/>
</dbReference>
<organism evidence="4 5">
    <name type="scientific">Dictyobacter halimunensis</name>
    <dbReference type="NCBI Taxonomy" id="3026934"/>
    <lineage>
        <taxon>Bacteria</taxon>
        <taxon>Bacillati</taxon>
        <taxon>Chloroflexota</taxon>
        <taxon>Ktedonobacteria</taxon>
        <taxon>Ktedonobacterales</taxon>
        <taxon>Dictyobacteraceae</taxon>
        <taxon>Dictyobacter</taxon>
    </lineage>
</organism>
<dbReference type="InterPro" id="IPR036034">
    <property type="entry name" value="PDZ_sf"/>
</dbReference>
<dbReference type="GO" id="GO:0008233">
    <property type="term" value="F:peptidase activity"/>
    <property type="evidence" value="ECO:0007669"/>
    <property type="project" value="UniProtKB-KW"/>
</dbReference>
<dbReference type="Pfam" id="PF13365">
    <property type="entry name" value="Trypsin_2"/>
    <property type="match status" value="1"/>
</dbReference>
<dbReference type="SUPFAM" id="SSF50156">
    <property type="entry name" value="PDZ domain-like"/>
    <property type="match status" value="1"/>
</dbReference>
<dbReference type="PANTHER" id="PTHR43343:SF3">
    <property type="entry name" value="PROTEASE DO-LIKE 8, CHLOROPLASTIC"/>
    <property type="match status" value="1"/>
</dbReference>
<dbReference type="SUPFAM" id="SSF50494">
    <property type="entry name" value="Trypsin-like serine proteases"/>
    <property type="match status" value="1"/>
</dbReference>
<keyword evidence="2" id="KW-0378">Hydrolase</keyword>
<dbReference type="Gene3D" id="2.40.10.120">
    <property type="match status" value="1"/>
</dbReference>
<reference evidence="4 5" key="1">
    <citation type="submission" date="2023-02" db="EMBL/GenBank/DDBJ databases">
        <title>Dictyobacter halimunensis sp. nov., a new member of the class Ktedonobacteria from forest soil in a geothermal area.</title>
        <authorList>
            <person name="Rachmania M.K."/>
            <person name="Ningsih F."/>
            <person name="Sakai Y."/>
            <person name="Yabe S."/>
            <person name="Yokota A."/>
            <person name="Sjamsuridzal W."/>
        </authorList>
    </citation>
    <scope>NUCLEOTIDE SEQUENCE [LARGE SCALE GENOMIC DNA]</scope>
    <source>
        <strain evidence="4 5">S3.2.2.5</strain>
    </source>
</reference>
<keyword evidence="1 4" id="KW-0645">Protease</keyword>
<dbReference type="SMART" id="SM00228">
    <property type="entry name" value="PDZ"/>
    <property type="match status" value="1"/>
</dbReference>
<name>A0ABQ6G380_9CHLR</name>
<dbReference type="Proteomes" id="UP001344906">
    <property type="component" value="Unassembled WGS sequence"/>
</dbReference>
<dbReference type="RefSeq" id="WP_338258232.1">
    <property type="nucleotide sequence ID" value="NZ_BSRI01000002.1"/>
</dbReference>
<comment type="caution">
    <text evidence="4">The sequence shown here is derived from an EMBL/GenBank/DDBJ whole genome shotgun (WGS) entry which is preliminary data.</text>
</comment>
<sequence length="303" mass="31829">MENTTYDTALLRALSNQMADAVARATPSLVTVMGRARQAGSGVVIAPELVITASHILERENDIKIQSHEQTEFSATLAGRDRTSDLAVLRVPGLKLPPAEVAAEAARVGQLVLALGRPSEDGVMASSGIISALGGPLRTGQGRILERYIRTDATPYPGFSGGPLLDTQGQVLGILTTGIANGVPLAIPIAQAQSIADTLTQQGYIKRGFLGLSSQLVHLPEAQRAGREQDHGLLIVNVEEKSPAQQAGLLVGDILVSLDGHTITDTEDLQLLLTGDRVGKAIPVEVIRGNAVQTLTVTPGQRQ</sequence>
<evidence type="ECO:0000313" key="5">
    <source>
        <dbReference type="Proteomes" id="UP001344906"/>
    </source>
</evidence>